<proteinExistence type="predicted"/>
<dbReference type="AlphaFoldDB" id="A0A6H5IFG9"/>
<evidence type="ECO:0000256" key="1">
    <source>
        <dbReference type="SAM" id="MobiDB-lite"/>
    </source>
</evidence>
<dbReference type="Proteomes" id="UP000479190">
    <property type="component" value="Unassembled WGS sequence"/>
</dbReference>
<sequence length="852" mass="95571">MKNFYSGASITLREFVICIGVLKSSTHETDTQTAATLKLISLALPQPNKCPSNIEFVDWSLVLASRQLVETRWGVLLQQQRCTAALLPRQQQQRGLLKGRRMDIARYDSSKHEPRCSTTKAGVVGALLLLLLRRRWRRRVTISLARVAALSGAGRPRRRTIRAAAEHSSCQTAPRDGAGDFPIHLSSPCCCTPYPTLKLCTDFTSRSSLRGRPKFRVRLSLVCTIFSSPSNSQSSIKLARIPKISTTFSSYYNPSSTIPIPDKRASAIIICISRTLARIPLLNLRHSALQRSYRRPTAHFLRTAMAASQATYKLVVHIRIDIRRLETATAQRRRTTFCCCFCCYWSSSSSNEEELTRSSRRWSSRVASVRASRSSRVVAAAAIAAYVFLYMCYYQTRCARQGNMQCTREELQRERMISRTNARATMCVCMDVQPSARVSYIRVRALYGMLDPLSPETLVQLSLTFARVAAAAATAAAAAARALIPVHNQPPAFRVVRDNSDKTAVIKILEILSNDRHCRSKIYRLAAAAAALPTSSSELYSEETNVYIVYTRERWNERIVDKRQESPRRLLPMTLARRASAPLLLVILVLSLGVTPIPLAPRLAASPAYMYTRRTSKGIYAAARLFHIAPRDTLILARRRYVYNGQRGILPRRCLSNPSWRAHLGSSSRAASTSPNEGYMNESRRGCESSQQLKQRNAWIAHRKRRPKDSQVSSPSNNATVTGCEMDARVQIYIRAAARERERTRRMIFRGSPSMRARGPKIDGRTHFISSGSSSSSSFTYTKIPFTNLQSSGPLLRSSRGALRFLRNAGIANVYAAASLVDARRTLAYLPIPTHTHIYNMHIYMRAYIIMA</sequence>
<name>A0A6H5IFG9_9HYME</name>
<feature type="region of interest" description="Disordered" evidence="1">
    <location>
        <begin position="665"/>
        <end position="721"/>
    </location>
</feature>
<accession>A0A6H5IFG9</accession>
<evidence type="ECO:0000313" key="3">
    <source>
        <dbReference type="EMBL" id="CAB0035312.1"/>
    </source>
</evidence>
<feature type="compositionally biased region" description="Polar residues" evidence="1">
    <location>
        <begin position="710"/>
        <end position="721"/>
    </location>
</feature>
<evidence type="ECO:0000256" key="2">
    <source>
        <dbReference type="SAM" id="Phobius"/>
    </source>
</evidence>
<feature type="transmembrane region" description="Helical" evidence="2">
    <location>
        <begin position="377"/>
        <end position="394"/>
    </location>
</feature>
<feature type="compositionally biased region" description="Polar residues" evidence="1">
    <location>
        <begin position="665"/>
        <end position="676"/>
    </location>
</feature>
<reference evidence="3 4" key="1">
    <citation type="submission" date="2020-02" db="EMBL/GenBank/DDBJ databases">
        <authorList>
            <person name="Ferguson B K."/>
        </authorList>
    </citation>
    <scope>NUCLEOTIDE SEQUENCE [LARGE SCALE GENOMIC DNA]</scope>
</reference>
<keyword evidence="2" id="KW-1133">Transmembrane helix</keyword>
<feature type="transmembrane region" description="Helical" evidence="2">
    <location>
        <begin position="579"/>
        <end position="599"/>
    </location>
</feature>
<gene>
    <name evidence="3" type="ORF">TBRA_LOCUS7210</name>
</gene>
<keyword evidence="2" id="KW-0812">Transmembrane</keyword>
<organism evidence="3 4">
    <name type="scientific">Trichogramma brassicae</name>
    <dbReference type="NCBI Taxonomy" id="86971"/>
    <lineage>
        <taxon>Eukaryota</taxon>
        <taxon>Metazoa</taxon>
        <taxon>Ecdysozoa</taxon>
        <taxon>Arthropoda</taxon>
        <taxon>Hexapoda</taxon>
        <taxon>Insecta</taxon>
        <taxon>Pterygota</taxon>
        <taxon>Neoptera</taxon>
        <taxon>Endopterygota</taxon>
        <taxon>Hymenoptera</taxon>
        <taxon>Apocrita</taxon>
        <taxon>Proctotrupomorpha</taxon>
        <taxon>Chalcidoidea</taxon>
        <taxon>Trichogrammatidae</taxon>
        <taxon>Trichogramma</taxon>
    </lineage>
</organism>
<evidence type="ECO:0000313" key="4">
    <source>
        <dbReference type="Proteomes" id="UP000479190"/>
    </source>
</evidence>
<protein>
    <submittedName>
        <fullName evidence="3">Uncharacterized protein</fullName>
    </submittedName>
</protein>
<keyword evidence="2" id="KW-0472">Membrane</keyword>
<keyword evidence="4" id="KW-1185">Reference proteome</keyword>
<dbReference type="EMBL" id="CADCXV010000778">
    <property type="protein sequence ID" value="CAB0035312.1"/>
    <property type="molecule type" value="Genomic_DNA"/>
</dbReference>